<evidence type="ECO:0000256" key="2">
    <source>
        <dbReference type="SAM" id="Coils"/>
    </source>
</evidence>
<dbReference type="Proteomes" id="UP001303160">
    <property type="component" value="Unassembled WGS sequence"/>
</dbReference>
<dbReference type="GO" id="GO:0008270">
    <property type="term" value="F:zinc ion binding"/>
    <property type="evidence" value="ECO:0007669"/>
    <property type="project" value="UniProtKB-KW"/>
</dbReference>
<feature type="non-terminal residue" evidence="5">
    <location>
        <position position="1"/>
    </location>
</feature>
<name>A0AAN6XLB1_9PEZI</name>
<keyword evidence="1" id="KW-0863">Zinc-finger</keyword>
<keyword evidence="1" id="KW-0479">Metal-binding</keyword>
<keyword evidence="6" id="KW-1185">Reference proteome</keyword>
<evidence type="ECO:0000313" key="6">
    <source>
        <dbReference type="Proteomes" id="UP001303160"/>
    </source>
</evidence>
<feature type="domain" description="C2H2-type" evidence="4">
    <location>
        <begin position="295"/>
        <end position="313"/>
    </location>
</feature>
<evidence type="ECO:0000256" key="3">
    <source>
        <dbReference type="SAM" id="MobiDB-lite"/>
    </source>
</evidence>
<feature type="compositionally biased region" description="Polar residues" evidence="3">
    <location>
        <begin position="248"/>
        <end position="273"/>
    </location>
</feature>
<protein>
    <recommendedName>
        <fullName evidence="4">C2H2-type domain-containing protein</fullName>
    </recommendedName>
</protein>
<feature type="coiled-coil region" evidence="2">
    <location>
        <begin position="98"/>
        <end position="125"/>
    </location>
</feature>
<comment type="caution">
    <text evidence="5">The sequence shown here is derived from an EMBL/GenBank/DDBJ whole genome shotgun (WGS) entry which is preliminary data.</text>
</comment>
<evidence type="ECO:0000256" key="1">
    <source>
        <dbReference type="PROSITE-ProRule" id="PRU00042"/>
    </source>
</evidence>
<sequence>GVTLAAFGFISHFPFPLSSNIPPVSTSFPFHLHGNYQPVPASAIMSQQLETLQAPRFKASDLDHIHPTADHFTVYSDRDSANTRSQYCWSWRYFIEFSEEAVRRLHEQEVKIQSLEAELERSRAVVSSNSSTQTLSLPTATTSTISITPISAGVGTSTTQTTIQVSATPSHQTISIVTPTSSTISISHENSDVVSLVQKGLEERFKNLEDSINKLTIATPPATETPPSPTAGPGTSTVTSIAVRTDTGLTTGTPLSITNTETTTPIASSRTTPPISPRVTPITPEVKAPKQPGRFACTRCGEAFHTRAEFSSHLSSDPSFGYTSRACL</sequence>
<reference evidence="5" key="2">
    <citation type="submission" date="2023-05" db="EMBL/GenBank/DDBJ databases">
        <authorList>
            <consortium name="Lawrence Berkeley National Laboratory"/>
            <person name="Steindorff A."/>
            <person name="Hensen N."/>
            <person name="Bonometti L."/>
            <person name="Westerberg I."/>
            <person name="Brannstrom I.O."/>
            <person name="Guillou S."/>
            <person name="Cros-Aarteil S."/>
            <person name="Calhoun S."/>
            <person name="Haridas S."/>
            <person name="Kuo A."/>
            <person name="Mondo S."/>
            <person name="Pangilinan J."/>
            <person name="Riley R."/>
            <person name="Labutti K."/>
            <person name="Andreopoulos B."/>
            <person name="Lipzen A."/>
            <person name="Chen C."/>
            <person name="Yanf M."/>
            <person name="Daum C."/>
            <person name="Ng V."/>
            <person name="Clum A."/>
            <person name="Ohm R."/>
            <person name="Martin F."/>
            <person name="Silar P."/>
            <person name="Natvig D."/>
            <person name="Lalanne C."/>
            <person name="Gautier V."/>
            <person name="Ament-Velasquez S.L."/>
            <person name="Kruys A."/>
            <person name="Hutchinson M.I."/>
            <person name="Powell A.J."/>
            <person name="Barry K."/>
            <person name="Miller A.N."/>
            <person name="Grigoriev I.V."/>
            <person name="Debuchy R."/>
            <person name="Gladieux P."/>
            <person name="Thoren M.H."/>
            <person name="Johannesson H."/>
        </authorList>
    </citation>
    <scope>NUCLEOTIDE SEQUENCE</scope>
    <source>
        <strain evidence="5">CBS 315.58</strain>
    </source>
</reference>
<feature type="region of interest" description="Disordered" evidence="3">
    <location>
        <begin position="217"/>
        <end position="236"/>
    </location>
</feature>
<feature type="region of interest" description="Disordered" evidence="3">
    <location>
        <begin position="248"/>
        <end position="290"/>
    </location>
</feature>
<accession>A0AAN6XLB1</accession>
<evidence type="ECO:0000313" key="5">
    <source>
        <dbReference type="EMBL" id="KAK4202714.1"/>
    </source>
</evidence>
<evidence type="ECO:0000259" key="4">
    <source>
        <dbReference type="PROSITE" id="PS50157"/>
    </source>
</evidence>
<keyword evidence="2" id="KW-0175">Coiled coil</keyword>
<dbReference type="AlphaFoldDB" id="A0AAN6XLB1"/>
<proteinExistence type="predicted"/>
<dbReference type="EMBL" id="MU863895">
    <property type="protein sequence ID" value="KAK4202714.1"/>
    <property type="molecule type" value="Genomic_DNA"/>
</dbReference>
<reference evidence="5" key="1">
    <citation type="journal article" date="2023" name="Mol. Phylogenet. Evol.">
        <title>Genome-scale phylogeny and comparative genomics of the fungal order Sordariales.</title>
        <authorList>
            <person name="Hensen N."/>
            <person name="Bonometti L."/>
            <person name="Westerberg I."/>
            <person name="Brannstrom I.O."/>
            <person name="Guillou S."/>
            <person name="Cros-Aarteil S."/>
            <person name="Calhoun S."/>
            <person name="Haridas S."/>
            <person name="Kuo A."/>
            <person name="Mondo S."/>
            <person name="Pangilinan J."/>
            <person name="Riley R."/>
            <person name="LaButti K."/>
            <person name="Andreopoulos B."/>
            <person name="Lipzen A."/>
            <person name="Chen C."/>
            <person name="Yan M."/>
            <person name="Daum C."/>
            <person name="Ng V."/>
            <person name="Clum A."/>
            <person name="Steindorff A."/>
            <person name="Ohm R.A."/>
            <person name="Martin F."/>
            <person name="Silar P."/>
            <person name="Natvig D.O."/>
            <person name="Lalanne C."/>
            <person name="Gautier V."/>
            <person name="Ament-Velasquez S.L."/>
            <person name="Kruys A."/>
            <person name="Hutchinson M.I."/>
            <person name="Powell A.J."/>
            <person name="Barry K."/>
            <person name="Miller A.N."/>
            <person name="Grigoriev I.V."/>
            <person name="Debuchy R."/>
            <person name="Gladieux P."/>
            <person name="Hiltunen Thoren M."/>
            <person name="Johannesson H."/>
        </authorList>
    </citation>
    <scope>NUCLEOTIDE SEQUENCE</scope>
    <source>
        <strain evidence="5">CBS 315.58</strain>
    </source>
</reference>
<keyword evidence="1" id="KW-0862">Zinc</keyword>
<organism evidence="5 6">
    <name type="scientific">Triangularia verruculosa</name>
    <dbReference type="NCBI Taxonomy" id="2587418"/>
    <lineage>
        <taxon>Eukaryota</taxon>
        <taxon>Fungi</taxon>
        <taxon>Dikarya</taxon>
        <taxon>Ascomycota</taxon>
        <taxon>Pezizomycotina</taxon>
        <taxon>Sordariomycetes</taxon>
        <taxon>Sordariomycetidae</taxon>
        <taxon>Sordariales</taxon>
        <taxon>Podosporaceae</taxon>
        <taxon>Triangularia</taxon>
    </lineage>
</organism>
<gene>
    <name evidence="5" type="ORF">QBC40DRAFT_321081</name>
</gene>
<dbReference type="InterPro" id="IPR013087">
    <property type="entry name" value="Znf_C2H2_type"/>
</dbReference>
<dbReference type="PROSITE" id="PS50157">
    <property type="entry name" value="ZINC_FINGER_C2H2_2"/>
    <property type="match status" value="1"/>
</dbReference>